<dbReference type="EMBL" id="CP016174">
    <property type="protein sequence ID" value="ANN18292.1"/>
    <property type="molecule type" value="Genomic_DNA"/>
</dbReference>
<evidence type="ECO:0000313" key="1">
    <source>
        <dbReference type="EMBL" id="ANN18292.1"/>
    </source>
</evidence>
<evidence type="ECO:0000313" key="2">
    <source>
        <dbReference type="Proteomes" id="UP000093695"/>
    </source>
</evidence>
<gene>
    <name evidence="1" type="ORF">SD37_23400</name>
</gene>
<dbReference type="AlphaFoldDB" id="A0A193C1D9"/>
<keyword evidence="2" id="KW-1185">Reference proteome</keyword>
<reference evidence="1 2" key="1">
    <citation type="journal article" date="2015" name="Genome Announc.">
        <title>Draft Genome Sequence of Norvancomycin-Producing Strain Amycolatopsis orientalis CPCC200066.</title>
        <authorList>
            <person name="Lei X."/>
            <person name="Yuan F."/>
            <person name="Shi Y."/>
            <person name="Li X."/>
            <person name="Wang L."/>
            <person name="Hong B."/>
        </authorList>
    </citation>
    <scope>NUCLEOTIDE SEQUENCE [LARGE SCALE GENOMIC DNA]</scope>
    <source>
        <strain evidence="1 2">B-37</strain>
    </source>
</reference>
<proteinExistence type="predicted"/>
<dbReference type="KEGG" id="aori:SD37_23400"/>
<protein>
    <submittedName>
        <fullName evidence="1">Uncharacterized protein</fullName>
    </submittedName>
</protein>
<accession>A0A193C1D9</accession>
<name>A0A193C1D9_AMYOR</name>
<organism evidence="1 2">
    <name type="scientific">Amycolatopsis orientalis</name>
    <name type="common">Nocardia orientalis</name>
    <dbReference type="NCBI Taxonomy" id="31958"/>
    <lineage>
        <taxon>Bacteria</taxon>
        <taxon>Bacillati</taxon>
        <taxon>Actinomycetota</taxon>
        <taxon>Actinomycetes</taxon>
        <taxon>Pseudonocardiales</taxon>
        <taxon>Pseudonocardiaceae</taxon>
        <taxon>Amycolatopsis</taxon>
    </lineage>
</organism>
<dbReference type="Proteomes" id="UP000093695">
    <property type="component" value="Chromosome"/>
</dbReference>
<sequence>MHDGTTGGIVCANVTTARSREPAAPVGPPEAPAKLNGKYVHKGHLVPARPHGSVLVDNIVSQWSTVDLFDVERVENAVGDAAMDLHRGDLFERGDVFREDRERPHR</sequence>
<dbReference type="STRING" id="31958.SD37_23400"/>